<feature type="domain" description="Nitroreductase" evidence="1">
    <location>
        <begin position="7"/>
        <end position="60"/>
    </location>
</feature>
<protein>
    <submittedName>
        <fullName evidence="2">Nitroreductase family protein</fullName>
    </submittedName>
</protein>
<dbReference type="SUPFAM" id="SSF55469">
    <property type="entry name" value="FMN-dependent nitroreductase-like"/>
    <property type="match status" value="1"/>
</dbReference>
<dbReference type="KEGG" id="acae:HYG86_13930"/>
<dbReference type="Gene3D" id="3.40.109.10">
    <property type="entry name" value="NADH Oxidase"/>
    <property type="match status" value="1"/>
</dbReference>
<proteinExistence type="predicted"/>
<dbReference type="CDD" id="cd02151">
    <property type="entry name" value="nitroreductase"/>
    <property type="match status" value="1"/>
</dbReference>
<dbReference type="EMBL" id="CP058559">
    <property type="protein sequence ID" value="QNO15783.1"/>
    <property type="molecule type" value="Genomic_DNA"/>
</dbReference>
<dbReference type="PANTHER" id="PTHR23026:SF117">
    <property type="entry name" value="NITROREDUCTASE"/>
    <property type="match status" value="1"/>
</dbReference>
<gene>
    <name evidence="2" type="ORF">HYG86_13930</name>
</gene>
<dbReference type="Pfam" id="PF00881">
    <property type="entry name" value="Nitroreductase"/>
    <property type="match status" value="2"/>
</dbReference>
<dbReference type="GO" id="GO:0016491">
    <property type="term" value="F:oxidoreductase activity"/>
    <property type="evidence" value="ECO:0007669"/>
    <property type="project" value="InterPro"/>
</dbReference>
<reference evidence="2 3" key="1">
    <citation type="submission" date="2020-07" db="EMBL/GenBank/DDBJ databases">
        <title>Alkalicella. sp. LB2 genome.</title>
        <authorList>
            <person name="Postec A."/>
            <person name="Quemeneur M."/>
        </authorList>
    </citation>
    <scope>NUCLEOTIDE SEQUENCE [LARGE SCALE GENOMIC DNA]</scope>
    <source>
        <strain evidence="2 3">LB2</strain>
    </source>
</reference>
<dbReference type="RefSeq" id="WP_213166188.1">
    <property type="nucleotide sequence ID" value="NZ_CP058559.1"/>
</dbReference>
<dbReference type="InterPro" id="IPR000415">
    <property type="entry name" value="Nitroreductase-like"/>
</dbReference>
<evidence type="ECO:0000313" key="3">
    <source>
        <dbReference type="Proteomes" id="UP000516160"/>
    </source>
</evidence>
<accession>A0A7G9WAS1</accession>
<organism evidence="2 3">
    <name type="scientific">Alkalicella caledoniensis</name>
    <dbReference type="NCBI Taxonomy" id="2731377"/>
    <lineage>
        <taxon>Bacteria</taxon>
        <taxon>Bacillati</taxon>
        <taxon>Bacillota</taxon>
        <taxon>Clostridia</taxon>
        <taxon>Eubacteriales</taxon>
        <taxon>Proteinivoracaceae</taxon>
        <taxon>Alkalicella</taxon>
    </lineage>
</organism>
<keyword evidence="3" id="KW-1185">Reference proteome</keyword>
<evidence type="ECO:0000313" key="2">
    <source>
        <dbReference type="EMBL" id="QNO15783.1"/>
    </source>
</evidence>
<dbReference type="InterPro" id="IPR029479">
    <property type="entry name" value="Nitroreductase"/>
</dbReference>
<feature type="domain" description="Nitroreductase" evidence="1">
    <location>
        <begin position="61"/>
        <end position="148"/>
    </location>
</feature>
<name>A0A7G9WAS1_ALKCA</name>
<dbReference type="Proteomes" id="UP000516160">
    <property type="component" value="Chromosome"/>
</dbReference>
<evidence type="ECO:0000259" key="1">
    <source>
        <dbReference type="Pfam" id="PF00881"/>
    </source>
</evidence>
<dbReference type="PANTHER" id="PTHR23026">
    <property type="entry name" value="NADPH NITROREDUCTASE"/>
    <property type="match status" value="1"/>
</dbReference>
<dbReference type="InterPro" id="IPR050627">
    <property type="entry name" value="Nitroreductase/BluB"/>
</dbReference>
<sequence length="172" mass="19773">MLNTLIKRRSIRKYKTQKIEQEKIDVLVQAALLSPSSRSIRPWEFIIVQEPQTLQKLSEAKTHGASFLKDAPLAFVVLGDSSKSDVWVEDTSIASIIIQLTAEQMNLGSCWIQIRNRQNQETTAESYIQNLLNIPEHLKVEAIISLGYPDEQKQPYELDKLPYEKVKQETYN</sequence>
<dbReference type="AlphaFoldDB" id="A0A7G9WAS1"/>